<name>A0A966DVN3_9SPHI</name>
<reference evidence="2" key="1">
    <citation type="submission" date="2020-01" db="EMBL/GenBank/DDBJ databases">
        <authorList>
            <person name="Seo Y.L."/>
        </authorList>
    </citation>
    <scope>NUCLEOTIDE SEQUENCE</scope>
    <source>
        <strain evidence="2">R11</strain>
    </source>
</reference>
<comment type="caution">
    <text evidence="2">The sequence shown here is derived from an EMBL/GenBank/DDBJ whole genome shotgun (WGS) entry which is preliminary data.</text>
</comment>
<dbReference type="Proteomes" id="UP000638732">
    <property type="component" value="Unassembled WGS sequence"/>
</dbReference>
<dbReference type="SUPFAM" id="SSF55729">
    <property type="entry name" value="Acyl-CoA N-acyltransferases (Nat)"/>
    <property type="match status" value="1"/>
</dbReference>
<dbReference type="PROSITE" id="PS51186">
    <property type="entry name" value="GNAT"/>
    <property type="match status" value="1"/>
</dbReference>
<keyword evidence="3" id="KW-1185">Reference proteome</keyword>
<evidence type="ECO:0000313" key="2">
    <source>
        <dbReference type="EMBL" id="NCD71651.1"/>
    </source>
</evidence>
<dbReference type="GO" id="GO:0008999">
    <property type="term" value="F:protein-N-terminal-alanine acetyltransferase activity"/>
    <property type="evidence" value="ECO:0007669"/>
    <property type="project" value="TreeGrafter"/>
</dbReference>
<organism evidence="2 3">
    <name type="scientific">Mucilaginibacter agri</name>
    <dbReference type="NCBI Taxonomy" id="2695265"/>
    <lineage>
        <taxon>Bacteria</taxon>
        <taxon>Pseudomonadati</taxon>
        <taxon>Bacteroidota</taxon>
        <taxon>Sphingobacteriia</taxon>
        <taxon>Sphingobacteriales</taxon>
        <taxon>Sphingobacteriaceae</taxon>
        <taxon>Mucilaginibacter</taxon>
    </lineage>
</organism>
<proteinExistence type="predicted"/>
<dbReference type="PANTHER" id="PTHR43792">
    <property type="entry name" value="GNAT FAMILY, PUTATIVE (AFU_ORTHOLOGUE AFUA_3G00765)-RELATED-RELATED"/>
    <property type="match status" value="1"/>
</dbReference>
<reference evidence="2" key="2">
    <citation type="submission" date="2020-10" db="EMBL/GenBank/DDBJ databases">
        <title>Mucilaginibacter sp. nov., isolated from soil.</title>
        <authorList>
            <person name="Jeon C.O."/>
        </authorList>
    </citation>
    <scope>NUCLEOTIDE SEQUENCE</scope>
    <source>
        <strain evidence="2">R11</strain>
    </source>
</reference>
<feature type="domain" description="N-acetyltransferase" evidence="1">
    <location>
        <begin position="19"/>
        <end position="166"/>
    </location>
</feature>
<dbReference type="AlphaFoldDB" id="A0A966DVN3"/>
<dbReference type="InterPro" id="IPR051531">
    <property type="entry name" value="N-acetyltransferase"/>
</dbReference>
<sequence>MKLKNPPYPNFPVLTSEDIILRSVTAKDAVDIMDISFYDGIPAASPEEAIQMQERINEDYQQGNTIHWGIVDAQTSKLVGTCGYYRGFANYTGELGYVLKPAFYGKGYMTRALKLAIDFGLDTIGLQKIIAVAEKGNIKSKNVLKRLGFVEKLEDAGHLIYIYRSENDIEVLFSLRP</sequence>
<accession>A0A966DVN3</accession>
<dbReference type="RefSeq" id="WP_166587593.1">
    <property type="nucleotide sequence ID" value="NZ_WWEO01000044.1"/>
</dbReference>
<evidence type="ECO:0000259" key="1">
    <source>
        <dbReference type="PROSITE" id="PS51186"/>
    </source>
</evidence>
<dbReference type="PANTHER" id="PTHR43792:SF9">
    <property type="entry name" value="RIBOSOMAL-PROTEIN-ALANINE ACETYLTRANSFERASE"/>
    <property type="match status" value="1"/>
</dbReference>
<dbReference type="GO" id="GO:0005737">
    <property type="term" value="C:cytoplasm"/>
    <property type="evidence" value="ECO:0007669"/>
    <property type="project" value="TreeGrafter"/>
</dbReference>
<dbReference type="InterPro" id="IPR016181">
    <property type="entry name" value="Acyl_CoA_acyltransferase"/>
</dbReference>
<dbReference type="Pfam" id="PF13302">
    <property type="entry name" value="Acetyltransf_3"/>
    <property type="match status" value="1"/>
</dbReference>
<dbReference type="Gene3D" id="3.40.630.30">
    <property type="match status" value="1"/>
</dbReference>
<evidence type="ECO:0000313" key="3">
    <source>
        <dbReference type="Proteomes" id="UP000638732"/>
    </source>
</evidence>
<gene>
    <name evidence="2" type="ORF">GSY63_19960</name>
</gene>
<dbReference type="EMBL" id="WWEO01000044">
    <property type="protein sequence ID" value="NCD71651.1"/>
    <property type="molecule type" value="Genomic_DNA"/>
</dbReference>
<protein>
    <submittedName>
        <fullName evidence="2">GNAT family N-acetyltransferase</fullName>
    </submittedName>
</protein>
<dbReference type="InterPro" id="IPR000182">
    <property type="entry name" value="GNAT_dom"/>
</dbReference>